<dbReference type="GO" id="GO:0051213">
    <property type="term" value="F:dioxygenase activity"/>
    <property type="evidence" value="ECO:0007669"/>
    <property type="project" value="UniProtKB-KW"/>
</dbReference>
<evidence type="ECO:0000256" key="4">
    <source>
        <dbReference type="ARBA" id="ARBA00023004"/>
    </source>
</evidence>
<dbReference type="InterPro" id="IPR009770">
    <property type="entry name" value="HGLS"/>
</dbReference>
<gene>
    <name evidence="8" type="ORF">PCAR00345_LOCUS6320</name>
</gene>
<evidence type="ECO:0000256" key="6">
    <source>
        <dbReference type="ARBA" id="ARBA00035023"/>
    </source>
</evidence>
<evidence type="ECO:0000256" key="1">
    <source>
        <dbReference type="ARBA" id="ARBA00001954"/>
    </source>
</evidence>
<dbReference type="PANTHER" id="PTHR31136:SF5">
    <property type="entry name" value="2-OXOADIPATE DIOXYGENASE_DECARBOXYLASE, CHLOROPLASTIC"/>
    <property type="match status" value="1"/>
</dbReference>
<comment type="cofactor">
    <cofactor evidence="1">
        <name>Fe(2+)</name>
        <dbReference type="ChEBI" id="CHEBI:29033"/>
    </cofactor>
</comment>
<dbReference type="EC" id="1.13.11.93" evidence="6"/>
<keyword evidence="3" id="KW-0560">Oxidoreductase</keyword>
<dbReference type="Gene3D" id="3.10.180.50">
    <property type="match status" value="1"/>
</dbReference>
<dbReference type="Pfam" id="PF07063">
    <property type="entry name" value="HGLS"/>
    <property type="match status" value="1"/>
</dbReference>
<proteinExistence type="inferred from homology"/>
<evidence type="ECO:0000256" key="3">
    <source>
        <dbReference type="ARBA" id="ARBA00023002"/>
    </source>
</evidence>
<comment type="similarity">
    <text evidence="5">Belongs to the 2-oxoadipate dioxygenase/decarboxylase family.</text>
</comment>
<name>A0A7S4EUF6_CHRCT</name>
<keyword evidence="2" id="KW-0223">Dioxygenase</keyword>
<protein>
    <recommendedName>
        <fullName evidence="6">2-oxoadipate dioxygenase/decarboxylase</fullName>
        <ecNumber evidence="6">1.13.11.93</ecNumber>
    </recommendedName>
    <alternativeName>
        <fullName evidence="7">2-hydroxyglutarate synthase</fullName>
    </alternativeName>
</protein>
<evidence type="ECO:0000256" key="5">
    <source>
        <dbReference type="ARBA" id="ARBA00035013"/>
    </source>
</evidence>
<accession>A0A7S4EUF6</accession>
<dbReference type="EMBL" id="HBIZ01010680">
    <property type="protein sequence ID" value="CAE0753733.1"/>
    <property type="molecule type" value="Transcribed_RNA"/>
</dbReference>
<keyword evidence="4" id="KW-0408">Iron</keyword>
<dbReference type="SMART" id="SM01150">
    <property type="entry name" value="DUF1338"/>
    <property type="match status" value="1"/>
</dbReference>
<dbReference type="AlphaFoldDB" id="A0A7S4EUF6"/>
<evidence type="ECO:0000256" key="2">
    <source>
        <dbReference type="ARBA" id="ARBA00022964"/>
    </source>
</evidence>
<dbReference type="PANTHER" id="PTHR31136">
    <property type="entry name" value="DUF1338 DOMAIN-CONTAINING PROTEIN"/>
    <property type="match status" value="1"/>
</dbReference>
<reference evidence="8" key="1">
    <citation type="submission" date="2021-01" db="EMBL/GenBank/DDBJ databases">
        <authorList>
            <person name="Corre E."/>
            <person name="Pelletier E."/>
            <person name="Niang G."/>
            <person name="Scheremetjew M."/>
            <person name="Finn R."/>
            <person name="Kale V."/>
            <person name="Holt S."/>
            <person name="Cochrane G."/>
            <person name="Meng A."/>
            <person name="Brown T."/>
            <person name="Cohen L."/>
        </authorList>
    </citation>
    <scope>NUCLEOTIDE SEQUENCE</scope>
    <source>
        <strain evidence="8">CCMP645</strain>
    </source>
</reference>
<evidence type="ECO:0000313" key="8">
    <source>
        <dbReference type="EMBL" id="CAE0753733.1"/>
    </source>
</evidence>
<organism evidence="8">
    <name type="scientific">Chrysotila carterae</name>
    <name type="common">Marine alga</name>
    <name type="synonym">Syracosphaera carterae</name>
    <dbReference type="NCBI Taxonomy" id="13221"/>
    <lineage>
        <taxon>Eukaryota</taxon>
        <taxon>Haptista</taxon>
        <taxon>Haptophyta</taxon>
        <taxon>Prymnesiophyceae</taxon>
        <taxon>Isochrysidales</taxon>
        <taxon>Isochrysidaceae</taxon>
        <taxon>Chrysotila</taxon>
    </lineage>
</organism>
<evidence type="ECO:0000256" key="7">
    <source>
        <dbReference type="ARBA" id="ARBA00035045"/>
    </source>
</evidence>
<sequence>MTPTQKAMQTLLGASALTPAMRFVSNSRRAVNPTVFEEVRTDLLSAYLRRTPSCTNAVNLLADRGARVHNDHVALRSFVDSRGASGLQFLQHLFVGFGYAPQEGIVIPSMPVNAVWLEPPEETQWPKVFISELRVDEMPSEASAIVYKYVDGYYDDAVIDHAAASGDARALVDILETPPWSVTSSDEQSLRTLGKQHPALESATEYAAWTLTHAHRWNHATVLVNTLGLQDVDSIAKLNALLRKHEYVFNPAGGADGVTQGSREKHLEQSSTVADEIHVTFACGTERTVRCSFLELIERHEGFRGFLGQNAKGIFQSTWATN</sequence>